<dbReference type="PRINTS" id="PR00735">
    <property type="entry name" value="GLHYDRLASE8"/>
</dbReference>
<dbReference type="AlphaFoldDB" id="A0A841TYJ5"/>
<dbReference type="GO" id="GO:0045493">
    <property type="term" value="P:xylan catabolic process"/>
    <property type="evidence" value="ECO:0007669"/>
    <property type="project" value="UniProtKB-KW"/>
</dbReference>
<name>A0A841TYJ5_9BACL</name>
<evidence type="ECO:0000256" key="2">
    <source>
        <dbReference type="ARBA" id="ARBA00022801"/>
    </source>
</evidence>
<keyword evidence="4" id="KW-0624">Polysaccharide degradation</keyword>
<sequence length="382" mass="43917">MGQRQGAYETGTYRNVFLELGYSEEEIAARVEETWKRLFEGPEDTRIYYEAGDRMGYLLDTGNLDVRTEGMSYGMMMAVQLDRKDVFDRIWLWSHTHMLMSEGENAGYFAWSCNPDGSKRATGPAPDGEEFFAMALLFASHRWGDGPAPFDYGKQARDLLRTCVHKGEDGVGYPMWNRDNKLIKFVPNCEFSDPSYHLPHFYELFALWAYPEDRPFWKEAAEASRAYLRLACHPRTGLAPEYAHYDGTPNDDRGYGKFFSDSYRVAANVGLDYEWFAADEWQRGQADRIQAFFADIPPDDYRRYTIEGEPLEEKALHPVGLLATNAMASLAASGPHAEASVRLLWETPVRTGERRYYDNCLYLFAVLALSGRYRIWKPADER</sequence>
<evidence type="ECO:0000313" key="5">
    <source>
        <dbReference type="Proteomes" id="UP000553776"/>
    </source>
</evidence>
<keyword evidence="2 4" id="KW-0378">Hydrolase</keyword>
<comment type="similarity">
    <text evidence="1">Belongs to the glycosyl hydrolase 8 (cellulase D) family.</text>
</comment>
<evidence type="ECO:0000313" key="4">
    <source>
        <dbReference type="EMBL" id="MBB6690930.1"/>
    </source>
</evidence>
<evidence type="ECO:0000256" key="3">
    <source>
        <dbReference type="ARBA" id="ARBA00023295"/>
    </source>
</evidence>
<dbReference type="SUPFAM" id="SSF48208">
    <property type="entry name" value="Six-hairpin glycosidases"/>
    <property type="match status" value="1"/>
</dbReference>
<comment type="caution">
    <text evidence="4">The sequence shown here is derived from an EMBL/GenBank/DDBJ whole genome shotgun (WGS) entry which is preliminary data.</text>
</comment>
<dbReference type="InterPro" id="IPR002037">
    <property type="entry name" value="Glyco_hydro_8"/>
</dbReference>
<keyword evidence="3 4" id="KW-0326">Glycosidase</keyword>
<accession>A0A841TYJ5</accession>
<dbReference type="Pfam" id="PF01270">
    <property type="entry name" value="Glyco_hydro_8"/>
    <property type="match status" value="1"/>
</dbReference>
<dbReference type="GO" id="GO:0004553">
    <property type="term" value="F:hydrolase activity, hydrolyzing O-glycosyl compounds"/>
    <property type="evidence" value="ECO:0007669"/>
    <property type="project" value="InterPro"/>
</dbReference>
<evidence type="ECO:0000256" key="1">
    <source>
        <dbReference type="ARBA" id="ARBA00009209"/>
    </source>
</evidence>
<dbReference type="RefSeq" id="WP_185134921.1">
    <property type="nucleotide sequence ID" value="NZ_JACJVR010000019.1"/>
</dbReference>
<organism evidence="4 5">
    <name type="scientific">Cohnella xylanilytica</name>
    <dbReference type="NCBI Taxonomy" id="557555"/>
    <lineage>
        <taxon>Bacteria</taxon>
        <taxon>Bacillati</taxon>
        <taxon>Bacillota</taxon>
        <taxon>Bacilli</taxon>
        <taxon>Bacillales</taxon>
        <taxon>Paenibacillaceae</taxon>
        <taxon>Cohnella</taxon>
    </lineage>
</organism>
<dbReference type="EMBL" id="JACJVR010000019">
    <property type="protein sequence ID" value="MBB6690930.1"/>
    <property type="molecule type" value="Genomic_DNA"/>
</dbReference>
<keyword evidence="4" id="KW-0858">Xylan degradation</keyword>
<dbReference type="InterPro" id="IPR008928">
    <property type="entry name" value="6-hairpin_glycosidase_sf"/>
</dbReference>
<keyword evidence="4" id="KW-0119">Carbohydrate metabolism</keyword>
<proteinExistence type="inferred from homology"/>
<dbReference type="Proteomes" id="UP000553776">
    <property type="component" value="Unassembled WGS sequence"/>
</dbReference>
<gene>
    <name evidence="4" type="ORF">H7B90_05880</name>
</gene>
<reference evidence="4 5" key="1">
    <citation type="submission" date="2020-08" db="EMBL/GenBank/DDBJ databases">
        <title>Cohnella phylogeny.</title>
        <authorList>
            <person name="Dunlap C."/>
        </authorList>
    </citation>
    <scope>NUCLEOTIDE SEQUENCE [LARGE SCALE GENOMIC DNA]</scope>
    <source>
        <strain evidence="4 5">DSM 25239</strain>
    </source>
</reference>
<dbReference type="Gene3D" id="1.50.10.10">
    <property type="match status" value="1"/>
</dbReference>
<dbReference type="InterPro" id="IPR012341">
    <property type="entry name" value="6hp_glycosidase-like_sf"/>
</dbReference>
<protein>
    <submittedName>
        <fullName evidence="4">Xylanase</fullName>
    </submittedName>
</protein>
<keyword evidence="5" id="KW-1185">Reference proteome</keyword>